<feature type="compositionally biased region" description="Basic and acidic residues" evidence="1">
    <location>
        <begin position="301"/>
        <end position="316"/>
    </location>
</feature>
<comment type="caution">
    <text evidence="3">The sequence shown here is derived from an EMBL/GenBank/DDBJ whole genome shotgun (WGS) entry which is preliminary data.</text>
</comment>
<evidence type="ECO:0000256" key="2">
    <source>
        <dbReference type="SAM" id="Phobius"/>
    </source>
</evidence>
<dbReference type="RefSeq" id="WP_150311113.1">
    <property type="nucleotide sequence ID" value="NZ_VMSO01000013.1"/>
</dbReference>
<feature type="transmembrane region" description="Helical" evidence="2">
    <location>
        <begin position="219"/>
        <end position="238"/>
    </location>
</feature>
<feature type="transmembrane region" description="Helical" evidence="2">
    <location>
        <begin position="190"/>
        <end position="207"/>
    </location>
</feature>
<evidence type="ECO:0000313" key="3">
    <source>
        <dbReference type="EMBL" id="KAA8501024.1"/>
    </source>
</evidence>
<evidence type="ECO:0000313" key="4">
    <source>
        <dbReference type="Proteomes" id="UP000322025"/>
    </source>
</evidence>
<organism evidence="3 4">
    <name type="scientific">Mediterraneibacter catenae</name>
    <dbReference type="NCBI Taxonomy" id="2594882"/>
    <lineage>
        <taxon>Bacteria</taxon>
        <taxon>Bacillati</taxon>
        <taxon>Bacillota</taxon>
        <taxon>Clostridia</taxon>
        <taxon>Lachnospirales</taxon>
        <taxon>Lachnospiraceae</taxon>
        <taxon>Mediterraneibacter</taxon>
    </lineage>
</organism>
<name>A0A5M9HVM6_9FIRM</name>
<dbReference type="Proteomes" id="UP000322025">
    <property type="component" value="Unassembled WGS sequence"/>
</dbReference>
<gene>
    <name evidence="3" type="ORF">FNY66_10500</name>
</gene>
<dbReference type="OrthoDB" id="1766220at2"/>
<feature type="transmembrane region" description="Helical" evidence="2">
    <location>
        <begin position="244"/>
        <end position="266"/>
    </location>
</feature>
<accession>A0A5M9HVM6</accession>
<evidence type="ECO:0000256" key="1">
    <source>
        <dbReference type="SAM" id="MobiDB-lite"/>
    </source>
</evidence>
<protein>
    <submittedName>
        <fullName evidence="3">Uncharacterized protein</fullName>
    </submittedName>
</protein>
<keyword evidence="2" id="KW-1133">Transmembrane helix</keyword>
<dbReference type="AlphaFoldDB" id="A0A5M9HVM6"/>
<proteinExistence type="predicted"/>
<feature type="region of interest" description="Disordered" evidence="1">
    <location>
        <begin position="301"/>
        <end position="349"/>
    </location>
</feature>
<feature type="transmembrane region" description="Helical" evidence="2">
    <location>
        <begin position="21"/>
        <end position="42"/>
    </location>
</feature>
<feature type="transmembrane region" description="Helical" evidence="2">
    <location>
        <begin position="86"/>
        <end position="106"/>
    </location>
</feature>
<feature type="transmembrane region" description="Helical" evidence="2">
    <location>
        <begin position="112"/>
        <end position="133"/>
    </location>
</feature>
<keyword evidence="2" id="KW-0472">Membrane</keyword>
<feature type="transmembrane region" description="Helical" evidence="2">
    <location>
        <begin position="48"/>
        <end position="79"/>
    </location>
</feature>
<sequence length="349" mass="38340">MSTLFVWREKLREIYAKHSTYILKALQLILGLVLFGLINVNIGFMEMASSVFCTVGLAVICTFFPMIVMVTAAAVLILVHFYSLSLPIAAVSLVIFLVMYIFYFRFTPKKAWLVLLAALAFGLKIPLVIPVVFGLMGTPVWIVPASCGVIAFYMVDFVKDSAAAFRSADAEGLFDSLMSFTRQVLTSKEMWLMVVTVVLGILVVNLIRTRAVDHAWKIASAAGAAVCVIASAAGNIALDAGISYAEIVVSAILGIAVGLVLEFLFFSVDYSRTENIQFEDDEYYYYVKAVPKVGVSVPEKEVKHITGNKPREKQDTAPEETGNTNTEEILLTRSLSKELGLDQEKGKTE</sequence>
<reference evidence="3" key="1">
    <citation type="submission" date="2019-07" db="EMBL/GenBank/DDBJ databases">
        <authorList>
            <person name="Wongkuna S."/>
            <person name="Scaria J."/>
        </authorList>
    </citation>
    <scope>NUCLEOTIDE SEQUENCE [LARGE SCALE GENOMIC DNA]</scope>
    <source>
        <strain evidence="3">SW178</strain>
    </source>
</reference>
<dbReference type="EMBL" id="VMSO01000013">
    <property type="protein sequence ID" value="KAA8501024.1"/>
    <property type="molecule type" value="Genomic_DNA"/>
</dbReference>
<keyword evidence="4" id="KW-1185">Reference proteome</keyword>
<keyword evidence="2" id="KW-0812">Transmembrane</keyword>
<feature type="compositionally biased region" description="Basic and acidic residues" evidence="1">
    <location>
        <begin position="335"/>
        <end position="349"/>
    </location>
</feature>